<comment type="caution">
    <text evidence="5">Lacks conserved residue(s) required for the propagation of feature annotation.</text>
</comment>
<proteinExistence type="predicted"/>
<dbReference type="InterPro" id="IPR016035">
    <property type="entry name" value="Acyl_Trfase/lysoPLipase"/>
</dbReference>
<keyword evidence="8" id="KW-0808">Transferase</keyword>
<dbReference type="Proteomes" id="UP000799767">
    <property type="component" value="Unassembled WGS sequence"/>
</dbReference>
<organism evidence="8 9">
    <name type="scientific">Neohortaea acidophila</name>
    <dbReference type="NCBI Taxonomy" id="245834"/>
    <lineage>
        <taxon>Eukaryota</taxon>
        <taxon>Fungi</taxon>
        <taxon>Dikarya</taxon>
        <taxon>Ascomycota</taxon>
        <taxon>Pezizomycotina</taxon>
        <taxon>Dothideomycetes</taxon>
        <taxon>Dothideomycetidae</taxon>
        <taxon>Mycosphaerellales</taxon>
        <taxon>Teratosphaeriaceae</taxon>
        <taxon>Neohortaea</taxon>
    </lineage>
</organism>
<keyword evidence="2 8" id="KW-0378">Hydrolase</keyword>
<gene>
    <name evidence="8" type="ORF">BDY17DRAFT_295328</name>
</gene>
<keyword evidence="6" id="KW-0472">Membrane</keyword>
<dbReference type="InterPro" id="IPR002641">
    <property type="entry name" value="PNPLA_dom"/>
</dbReference>
<dbReference type="PANTHER" id="PTHR14226:SF44">
    <property type="entry name" value="TRIACYLGLYCEROL LIPASE 3"/>
    <property type="match status" value="1"/>
</dbReference>
<comment type="function">
    <text evidence="1">Probable lipid hydrolase.</text>
</comment>
<dbReference type="GO" id="GO:0016740">
    <property type="term" value="F:transferase activity"/>
    <property type="evidence" value="ECO:0007669"/>
    <property type="project" value="UniProtKB-KW"/>
</dbReference>
<dbReference type="RefSeq" id="XP_033590838.1">
    <property type="nucleotide sequence ID" value="XM_033733276.1"/>
</dbReference>
<feature type="transmembrane region" description="Helical" evidence="6">
    <location>
        <begin position="6"/>
        <end position="26"/>
    </location>
</feature>
<dbReference type="GO" id="GO:0006641">
    <property type="term" value="P:triglyceride metabolic process"/>
    <property type="evidence" value="ECO:0007669"/>
    <property type="project" value="UniProtKB-ARBA"/>
</dbReference>
<evidence type="ECO:0000259" key="7">
    <source>
        <dbReference type="PROSITE" id="PS51635"/>
    </source>
</evidence>
<keyword evidence="4" id="KW-0443">Lipid metabolism</keyword>
<accession>A0A6A6PVR9</accession>
<dbReference type="AlphaFoldDB" id="A0A6A6PVR9"/>
<evidence type="ECO:0000256" key="1">
    <source>
        <dbReference type="ARBA" id="ARBA00002682"/>
    </source>
</evidence>
<dbReference type="PROSITE" id="PS51635">
    <property type="entry name" value="PNPLA"/>
    <property type="match status" value="1"/>
</dbReference>
<evidence type="ECO:0000256" key="5">
    <source>
        <dbReference type="PROSITE-ProRule" id="PRU01161"/>
    </source>
</evidence>
<evidence type="ECO:0000256" key="2">
    <source>
        <dbReference type="ARBA" id="ARBA00022801"/>
    </source>
</evidence>
<dbReference type="GeneID" id="54474278"/>
<evidence type="ECO:0000256" key="4">
    <source>
        <dbReference type="ARBA" id="ARBA00023098"/>
    </source>
</evidence>
<keyword evidence="9" id="KW-1185">Reference proteome</keyword>
<dbReference type="PANTHER" id="PTHR14226">
    <property type="entry name" value="NEUROPATHY TARGET ESTERASE/SWISS CHEESE D.MELANOGASTER"/>
    <property type="match status" value="1"/>
</dbReference>
<evidence type="ECO:0000256" key="3">
    <source>
        <dbReference type="ARBA" id="ARBA00022963"/>
    </source>
</evidence>
<dbReference type="OrthoDB" id="10049244at2759"/>
<protein>
    <submittedName>
        <fullName evidence="8">Acyl transferase/acyl hydrolase/lysophospholipase</fullName>
    </submittedName>
</protein>
<feature type="domain" description="PNPLA" evidence="7">
    <location>
        <begin position="189"/>
        <end position="380"/>
    </location>
</feature>
<evidence type="ECO:0000313" key="8">
    <source>
        <dbReference type="EMBL" id="KAF2484268.1"/>
    </source>
</evidence>
<dbReference type="InterPro" id="IPR021771">
    <property type="entry name" value="Triacylglycerol_lipase_N"/>
</dbReference>
<dbReference type="Gene3D" id="3.40.1090.10">
    <property type="entry name" value="Cytosolic phospholipase A2 catalytic domain"/>
    <property type="match status" value="1"/>
</dbReference>
<dbReference type="GO" id="GO:0004806">
    <property type="term" value="F:triacylglycerol lipase activity"/>
    <property type="evidence" value="ECO:0007669"/>
    <property type="project" value="InterPro"/>
</dbReference>
<reference evidence="8" key="1">
    <citation type="journal article" date="2020" name="Stud. Mycol.">
        <title>101 Dothideomycetes genomes: a test case for predicting lifestyles and emergence of pathogens.</title>
        <authorList>
            <person name="Haridas S."/>
            <person name="Albert R."/>
            <person name="Binder M."/>
            <person name="Bloem J."/>
            <person name="Labutti K."/>
            <person name="Salamov A."/>
            <person name="Andreopoulos B."/>
            <person name="Baker S."/>
            <person name="Barry K."/>
            <person name="Bills G."/>
            <person name="Bluhm B."/>
            <person name="Cannon C."/>
            <person name="Castanera R."/>
            <person name="Culley D."/>
            <person name="Daum C."/>
            <person name="Ezra D."/>
            <person name="Gonzalez J."/>
            <person name="Henrissat B."/>
            <person name="Kuo A."/>
            <person name="Liang C."/>
            <person name="Lipzen A."/>
            <person name="Lutzoni F."/>
            <person name="Magnuson J."/>
            <person name="Mondo S."/>
            <person name="Nolan M."/>
            <person name="Ohm R."/>
            <person name="Pangilinan J."/>
            <person name="Park H.-J."/>
            <person name="Ramirez L."/>
            <person name="Alfaro M."/>
            <person name="Sun H."/>
            <person name="Tritt A."/>
            <person name="Yoshinaga Y."/>
            <person name="Zwiers L.-H."/>
            <person name="Turgeon B."/>
            <person name="Goodwin S."/>
            <person name="Spatafora J."/>
            <person name="Crous P."/>
            <person name="Grigoriev I."/>
        </authorList>
    </citation>
    <scope>NUCLEOTIDE SEQUENCE</scope>
    <source>
        <strain evidence="8">CBS 113389</strain>
    </source>
</reference>
<dbReference type="InterPro" id="IPR050301">
    <property type="entry name" value="NTE"/>
</dbReference>
<dbReference type="GO" id="GO:0016042">
    <property type="term" value="P:lipid catabolic process"/>
    <property type="evidence" value="ECO:0007669"/>
    <property type="project" value="UniProtKB-KW"/>
</dbReference>
<name>A0A6A6PVR9_9PEZI</name>
<keyword evidence="6" id="KW-1133">Transmembrane helix</keyword>
<keyword evidence="6" id="KW-0812">Transmembrane</keyword>
<dbReference type="Pfam" id="PF01734">
    <property type="entry name" value="Patatin"/>
    <property type="match status" value="1"/>
</dbReference>
<evidence type="ECO:0000313" key="9">
    <source>
        <dbReference type="Proteomes" id="UP000799767"/>
    </source>
</evidence>
<dbReference type="Pfam" id="PF11815">
    <property type="entry name" value="DUF3336"/>
    <property type="match status" value="1"/>
</dbReference>
<dbReference type="EMBL" id="MU001634">
    <property type="protein sequence ID" value="KAF2484268.1"/>
    <property type="molecule type" value="Genomic_DNA"/>
</dbReference>
<dbReference type="SUPFAM" id="SSF52151">
    <property type="entry name" value="FabD/lysophospholipase-like"/>
    <property type="match status" value="1"/>
</dbReference>
<sequence>MAVNVPLIWSYIWSALYILSGVWYFVPRSKRLVHRLRCSLFGDPELQRLRGNLDNARNYDEWSEAAFVLDQYLPGNLEWKLNPVSPLYHWQQLKQRIANIENALIAEDFNSALCLLQFGLVRGLGNIADERLYNRVYSGTKWLIKEYMDAMANLLDNFFEGHWKGGTLPQQSKMNYAERFRIAYSKTALVLQGGSIFGLYHIGVMKALHERDLLPKVILGTGTGALMAVLVGTCKDADLPNLLNGRMLDLTAFAARERQPPPEWYDVFAIFCKRLKRFYDSGYVLDKDALEKCVRDNVGDMTFREAHQLTGRIISISIECDSPGTPNCLNYITTPHILLRTAALASNESDPDIAPAMIKEKNSRGEIRDWSLNDETPAFRKLRRKRQRRMPIKDDVNAPLQRISQLENVNHFIISQARPYLVPFLAPSLHRSNGPRQHSSPWSLTSLKDWLIHAIGKDLAHRMHQVDRIWGLPRRLRRFLIDERVPFRSLTMVPEVMPSDFLRLLRNPRQAEIDYWIRLGEKSVWPCVAALKVRCEIEFSLEERYRIERRRPLHEIYANEDEEGLPRRRWRRVRSTSTESTPF</sequence>
<evidence type="ECO:0000256" key="6">
    <source>
        <dbReference type="SAM" id="Phobius"/>
    </source>
</evidence>
<keyword evidence="3" id="KW-0442">Lipid degradation</keyword>